<evidence type="ECO:0000256" key="3">
    <source>
        <dbReference type="ARBA" id="ARBA00022692"/>
    </source>
</evidence>
<dbReference type="RefSeq" id="WP_027272740.1">
    <property type="nucleotide sequence ID" value="NZ_BRLH01000001.1"/>
</dbReference>
<dbReference type="InterPro" id="IPR003838">
    <property type="entry name" value="ABC3_permease_C"/>
</dbReference>
<evidence type="ECO:0000256" key="4">
    <source>
        <dbReference type="ARBA" id="ARBA00022989"/>
    </source>
</evidence>
<evidence type="ECO:0000256" key="1">
    <source>
        <dbReference type="ARBA" id="ARBA00004651"/>
    </source>
</evidence>
<feature type="transmembrane region" description="Helical" evidence="6">
    <location>
        <begin position="739"/>
        <end position="762"/>
    </location>
</feature>
<feature type="transmembrane region" description="Helical" evidence="6">
    <location>
        <begin position="377"/>
        <end position="397"/>
    </location>
</feature>
<evidence type="ECO:0000256" key="2">
    <source>
        <dbReference type="ARBA" id="ARBA00022475"/>
    </source>
</evidence>
<name>A0AAV5N0F7_9GAMM</name>
<dbReference type="PANTHER" id="PTHR30287">
    <property type="entry name" value="MEMBRANE COMPONENT OF PREDICTED ABC SUPERFAMILY METABOLITE UPTAKE TRANSPORTER"/>
    <property type="match status" value="1"/>
</dbReference>
<comment type="subcellular location">
    <subcellularLocation>
        <location evidence="1">Cell membrane</location>
        <topology evidence="1">Multi-pass membrane protein</topology>
    </subcellularLocation>
</comment>
<dbReference type="GO" id="GO:0005886">
    <property type="term" value="C:plasma membrane"/>
    <property type="evidence" value="ECO:0007669"/>
    <property type="project" value="UniProtKB-SubCell"/>
</dbReference>
<proteinExistence type="predicted"/>
<keyword evidence="9" id="KW-1185">Reference proteome</keyword>
<dbReference type="Proteomes" id="UP001058124">
    <property type="component" value="Unassembled WGS sequence"/>
</dbReference>
<evidence type="ECO:0000256" key="6">
    <source>
        <dbReference type="SAM" id="Phobius"/>
    </source>
</evidence>
<feature type="transmembrane region" description="Helical" evidence="6">
    <location>
        <begin position="295"/>
        <end position="317"/>
    </location>
</feature>
<feature type="domain" description="ABC3 transporter permease C-terminal" evidence="7">
    <location>
        <begin position="247"/>
        <end position="361"/>
    </location>
</feature>
<dbReference type="PANTHER" id="PTHR30287:SF1">
    <property type="entry name" value="INNER MEMBRANE PROTEIN"/>
    <property type="match status" value="1"/>
</dbReference>
<comment type="caution">
    <text evidence="8">The sequence shown here is derived from an EMBL/GenBank/DDBJ whole genome shotgun (WGS) entry which is preliminary data.</text>
</comment>
<feature type="transmembrane region" description="Helical" evidence="6">
    <location>
        <begin position="687"/>
        <end position="705"/>
    </location>
</feature>
<sequence length="811" mass="90077">MIWRWFWREWRSPSLLIVWLSLTLAVACVLALGRVSDRMEQGLSQQSRDFIAADRVLTASRPVDDAWLQKAKEEGLSVSRQLSFMTMAYANDAPLLSAVKAVDGNYPLYGKLETQPVQAKPQPGTALVAPRLMALLNLKVGDRLEVGDAELTVSGEVVQEPDAGFNPFQTAPRILINYQDIDKTGAVQPGSRLTYRYLFAGEPNALERFGEFVVPQLRPDQRWFGTEQSGTAVGKSLQRAQNFLLLSAVLTLLLAVAAVAVSMGHYCRSRYNLVAVLKTLGAGKRALRRLVIGQWLSVLALAGAVGSLIGILFEQGLMALLAPLLPKALPPAGPWPWLWSLGALLIISLMVGLRPYKQLLATRPLRVLRADAMSNVWPLKFYIPIMLATVALLLALVAGFNLVWWGILFGIMALSLLLGALGWCSLLLLRRLTLKGLALRLAVNRLLRQPWLTTTQLSAFSFSFMLLALLIILRGDLLDRWQQQIPPESPNYFLMNMTEGQLPSLRQFLSGHGIEAGDFYPIVRVRLTGINQQKATERVKEDEPGGEAVNRELNLTWLPADRPSPNEVTGGSWPPKNDEVSVDAGLAERLGLRIGDKLTFTGDTQEFSATISSLRHVDWESLRPNFYFIFPQGALDSLPQTYLTSFRYQQDGTALVELYRQYPTLSLLDIGSMLKQVTTVFQQVGRALEAMVALVIVCGGLLLLAQVQVGMRQRRQELVVYRTLGAGKRLLRRTLWSEFALLGLAAGITAAIGAEVSLWWLQRTLFEFPWQPNFAMWVLLPAFCAGLLSLCGGWLGVRLLGGKALYRRYQE</sequence>
<dbReference type="InterPro" id="IPR038766">
    <property type="entry name" value="Membrane_comp_ABC_pdt"/>
</dbReference>
<evidence type="ECO:0000259" key="7">
    <source>
        <dbReference type="Pfam" id="PF02687"/>
    </source>
</evidence>
<feature type="transmembrane region" description="Helical" evidence="6">
    <location>
        <begin position="243"/>
        <end position="263"/>
    </location>
</feature>
<feature type="transmembrane region" description="Helical" evidence="6">
    <location>
        <begin position="337"/>
        <end position="356"/>
    </location>
</feature>
<keyword evidence="2" id="KW-1003">Cell membrane</keyword>
<feature type="transmembrane region" description="Helical" evidence="6">
    <location>
        <begin position="450"/>
        <end position="473"/>
    </location>
</feature>
<dbReference type="EMBL" id="BRLH01000001">
    <property type="protein sequence ID" value="GKX54147.1"/>
    <property type="molecule type" value="Genomic_DNA"/>
</dbReference>
<dbReference type="PROSITE" id="PS51257">
    <property type="entry name" value="PROKAR_LIPOPROTEIN"/>
    <property type="match status" value="1"/>
</dbReference>
<keyword evidence="5 6" id="KW-0472">Membrane</keyword>
<protein>
    <submittedName>
        <fullName evidence="8">Permease</fullName>
    </submittedName>
</protein>
<feature type="transmembrane region" description="Helical" evidence="6">
    <location>
        <begin position="403"/>
        <end position="429"/>
    </location>
</feature>
<organism evidence="8 9">
    <name type="scientific">Leminorella grimontii</name>
    <dbReference type="NCBI Taxonomy" id="82981"/>
    <lineage>
        <taxon>Bacteria</taxon>
        <taxon>Pseudomonadati</taxon>
        <taxon>Pseudomonadota</taxon>
        <taxon>Gammaproteobacteria</taxon>
        <taxon>Enterobacterales</taxon>
        <taxon>Budviciaceae</taxon>
        <taxon>Leminorella</taxon>
    </lineage>
</organism>
<evidence type="ECO:0000256" key="5">
    <source>
        <dbReference type="ARBA" id="ARBA00023136"/>
    </source>
</evidence>
<keyword evidence="3 6" id="KW-0812">Transmembrane</keyword>
<accession>A0AAV5N0F7</accession>
<evidence type="ECO:0000313" key="8">
    <source>
        <dbReference type="EMBL" id="GKX54147.1"/>
    </source>
</evidence>
<dbReference type="InterPro" id="IPR049727">
    <property type="entry name" value="YbbP"/>
</dbReference>
<dbReference type="AlphaFoldDB" id="A0AAV5N0F7"/>
<feature type="domain" description="ABC3 transporter permease C-terminal" evidence="7">
    <location>
        <begin position="691"/>
        <end position="795"/>
    </location>
</feature>
<gene>
    <name evidence="8" type="primary">ybbP</name>
    <name evidence="8" type="ORF">SOASR030_02590</name>
</gene>
<dbReference type="NCBIfam" id="NF041854">
    <property type="entry name" value="ABC_perm_YbbP"/>
    <property type="match status" value="1"/>
</dbReference>
<reference evidence="8" key="1">
    <citation type="submission" date="2022-06" db="EMBL/GenBank/DDBJ databases">
        <title>Draft genome sequences of Leminorella grimontii str. JCM5902.</title>
        <authorList>
            <person name="Wakabayashi Y."/>
            <person name="Kojima K."/>
        </authorList>
    </citation>
    <scope>NUCLEOTIDE SEQUENCE</scope>
    <source>
        <strain evidence="8">JCM 5902</strain>
    </source>
</reference>
<evidence type="ECO:0000313" key="9">
    <source>
        <dbReference type="Proteomes" id="UP001058124"/>
    </source>
</evidence>
<feature type="transmembrane region" description="Helical" evidence="6">
    <location>
        <begin position="774"/>
        <end position="797"/>
    </location>
</feature>
<keyword evidence="4 6" id="KW-1133">Transmembrane helix</keyword>
<dbReference type="Pfam" id="PF02687">
    <property type="entry name" value="FtsX"/>
    <property type="match status" value="2"/>
</dbReference>